<dbReference type="Gramene" id="TRITD3Av1G114880.2">
    <property type="protein sequence ID" value="TRITD3Av1G114880.2"/>
    <property type="gene ID" value="TRITD3Av1G114880"/>
</dbReference>
<dbReference type="AlphaFoldDB" id="A0A9R0RJE3"/>
<evidence type="ECO:0000313" key="2">
    <source>
        <dbReference type="EMBL" id="VAH60755.1"/>
    </source>
</evidence>
<accession>A0A9R0RJE3</accession>
<reference evidence="2 3" key="1">
    <citation type="submission" date="2017-09" db="EMBL/GenBank/DDBJ databases">
        <authorList>
            <consortium name="International Durum Wheat Genome Sequencing Consortium (IDWGSC)"/>
            <person name="Milanesi L."/>
        </authorList>
    </citation>
    <scope>NUCLEOTIDE SEQUENCE [LARGE SCALE GENOMIC DNA]</scope>
    <source>
        <strain evidence="3">cv. Svevo</strain>
    </source>
</reference>
<organism evidence="2 3">
    <name type="scientific">Triticum turgidum subsp. durum</name>
    <name type="common">Durum wheat</name>
    <name type="synonym">Triticum durum</name>
    <dbReference type="NCBI Taxonomy" id="4567"/>
    <lineage>
        <taxon>Eukaryota</taxon>
        <taxon>Viridiplantae</taxon>
        <taxon>Streptophyta</taxon>
        <taxon>Embryophyta</taxon>
        <taxon>Tracheophyta</taxon>
        <taxon>Spermatophyta</taxon>
        <taxon>Magnoliopsida</taxon>
        <taxon>Liliopsida</taxon>
        <taxon>Poales</taxon>
        <taxon>Poaceae</taxon>
        <taxon>BOP clade</taxon>
        <taxon>Pooideae</taxon>
        <taxon>Triticodae</taxon>
        <taxon>Triticeae</taxon>
        <taxon>Triticinae</taxon>
        <taxon>Triticum</taxon>
    </lineage>
</organism>
<gene>
    <name evidence="2" type="ORF">TRITD_3Av1G114880</name>
</gene>
<proteinExistence type="predicted"/>
<dbReference type="PANTHER" id="PTHR46871">
    <property type="entry name" value="BROMO-ADJACENT HOMOLOGY (BAH) DOMAIN-CONTAINING PROTEIN"/>
    <property type="match status" value="1"/>
</dbReference>
<name>A0A9R0RJE3_TRITD</name>
<protein>
    <submittedName>
        <fullName evidence="2">Uncharacterized protein</fullName>
    </submittedName>
</protein>
<dbReference type="Proteomes" id="UP000324705">
    <property type="component" value="Chromosome 3A"/>
</dbReference>
<keyword evidence="3" id="KW-1185">Reference proteome</keyword>
<feature type="region of interest" description="Disordered" evidence="1">
    <location>
        <begin position="85"/>
        <end position="170"/>
    </location>
</feature>
<dbReference type="EMBL" id="LT934115">
    <property type="protein sequence ID" value="VAH60755.1"/>
    <property type="molecule type" value="Genomic_DNA"/>
</dbReference>
<dbReference type="PANTHER" id="PTHR46871:SF1">
    <property type="entry name" value="BROMO-ADJACENT HOMOLOGY (BAH) DOMAIN-CONTAINING PROTEIN"/>
    <property type="match status" value="1"/>
</dbReference>
<dbReference type="PROSITE" id="PS51257">
    <property type="entry name" value="PROKAR_LIPOPROTEIN"/>
    <property type="match status" value="1"/>
</dbReference>
<evidence type="ECO:0000313" key="3">
    <source>
        <dbReference type="Proteomes" id="UP000324705"/>
    </source>
</evidence>
<feature type="compositionally biased region" description="Basic and acidic residues" evidence="1">
    <location>
        <begin position="131"/>
        <end position="143"/>
    </location>
</feature>
<evidence type="ECO:0000256" key="1">
    <source>
        <dbReference type="SAM" id="MobiDB-lite"/>
    </source>
</evidence>
<feature type="compositionally biased region" description="Basic and acidic residues" evidence="1">
    <location>
        <begin position="150"/>
        <end position="162"/>
    </location>
</feature>
<sequence>MAPARPLLAPSLATILSLSCLRPFYLNLGYRWEDGHLECISCGYTWFSSRDAISSLTVDTPSSGGNVGTAPWATAKFDVLQKQLVSPRDQPDNKASADALQKNTVASIPKLERQKSFIKPKPEEPSAPTLEKQKAFTKLKPEEPSAPTLEKQKAFTKPKPEEPSAPSASH</sequence>
<feature type="compositionally biased region" description="Basic and acidic residues" evidence="1">
    <location>
        <begin position="110"/>
        <end position="124"/>
    </location>
</feature>